<accession>A0A8U7MU66</accession>
<evidence type="ECO:0000313" key="1">
    <source>
        <dbReference type="Ensembl" id="ENSCMUP00000012325.2"/>
    </source>
</evidence>
<proteinExistence type="predicted"/>
<sequence>MRIFIHYIFLMFILISEALWVVTPGAYPRRRKYAANNLLKRLLCHRREQKIDTVLRPFEHKTENSRRRRVESTSRDPGAATASLGTLCQGLPTLTGKDFCHTSNLNFPSCILNFIGVLAQRNQRASC</sequence>
<reference evidence="1" key="2">
    <citation type="submission" date="2025-08" db="UniProtKB">
        <authorList>
            <consortium name="Ensembl"/>
        </authorList>
    </citation>
    <scope>IDENTIFICATION</scope>
</reference>
<organism evidence="1 2">
    <name type="scientific">Corvus moneduloides</name>
    <name type="common">New Caledonian crow</name>
    <dbReference type="NCBI Taxonomy" id="1196302"/>
    <lineage>
        <taxon>Eukaryota</taxon>
        <taxon>Metazoa</taxon>
        <taxon>Chordata</taxon>
        <taxon>Craniata</taxon>
        <taxon>Vertebrata</taxon>
        <taxon>Euteleostomi</taxon>
        <taxon>Archelosauria</taxon>
        <taxon>Archosauria</taxon>
        <taxon>Dinosauria</taxon>
        <taxon>Saurischia</taxon>
        <taxon>Theropoda</taxon>
        <taxon>Coelurosauria</taxon>
        <taxon>Aves</taxon>
        <taxon>Neognathae</taxon>
        <taxon>Neoaves</taxon>
        <taxon>Telluraves</taxon>
        <taxon>Australaves</taxon>
        <taxon>Passeriformes</taxon>
        <taxon>Corvoidea</taxon>
        <taxon>Corvidae</taxon>
        <taxon>Corvus</taxon>
    </lineage>
</organism>
<dbReference type="Ensembl" id="ENSCMUT00000013250.2">
    <property type="protein sequence ID" value="ENSCMUP00000012325.2"/>
    <property type="gene ID" value="ENSCMUG00000007776.2"/>
</dbReference>
<dbReference type="Proteomes" id="UP000694553">
    <property type="component" value="Unassembled WGS sequence"/>
</dbReference>
<keyword evidence="2" id="KW-1185">Reference proteome</keyword>
<accession>A0A8C3GXR8</accession>
<dbReference type="AlphaFoldDB" id="A0A8C3GXR8"/>
<reference evidence="2" key="1">
    <citation type="submission" date="2019-10" db="EMBL/GenBank/DDBJ databases">
        <title>Corvus moneduloides (New Caledonian crow) genome, bCorMon1, primary haplotype.</title>
        <authorList>
            <person name="Rutz C."/>
            <person name="Fungtammasan C."/>
            <person name="Mountcastle J."/>
            <person name="Formenti G."/>
            <person name="Chow W."/>
            <person name="Howe K."/>
            <person name="Steele M.P."/>
            <person name="Fernandes J."/>
            <person name="Gilbert M.T.P."/>
            <person name="Fedrigo O."/>
            <person name="Jarvis E.D."/>
            <person name="Gemmell N."/>
        </authorList>
    </citation>
    <scope>NUCLEOTIDE SEQUENCE [LARGE SCALE GENOMIC DNA]</scope>
</reference>
<protein>
    <submittedName>
        <fullName evidence="1">Uncharacterized protein</fullName>
    </submittedName>
</protein>
<name>A0A8C3GXR8_CORMO</name>
<reference evidence="1" key="3">
    <citation type="submission" date="2025-09" db="UniProtKB">
        <authorList>
            <consortium name="Ensembl"/>
        </authorList>
    </citation>
    <scope>IDENTIFICATION</scope>
</reference>
<evidence type="ECO:0000313" key="2">
    <source>
        <dbReference type="Proteomes" id="UP000694553"/>
    </source>
</evidence>